<evidence type="ECO:0000313" key="2">
    <source>
        <dbReference type="Proteomes" id="UP001303222"/>
    </source>
</evidence>
<proteinExistence type="predicted"/>
<protein>
    <submittedName>
        <fullName evidence="1">Uncharacterized protein</fullName>
    </submittedName>
</protein>
<name>A0AAN6NT45_9PEZI</name>
<comment type="caution">
    <text evidence="1">The sequence shown here is derived from an EMBL/GenBank/DDBJ whole genome shotgun (WGS) entry which is preliminary data.</text>
</comment>
<reference evidence="1" key="2">
    <citation type="submission" date="2023-06" db="EMBL/GenBank/DDBJ databases">
        <authorList>
            <consortium name="Lawrence Berkeley National Laboratory"/>
            <person name="Mondo S.J."/>
            <person name="Hensen N."/>
            <person name="Bonometti L."/>
            <person name="Westerberg I."/>
            <person name="Brannstrom I.O."/>
            <person name="Guillou S."/>
            <person name="Cros-Aarteil S."/>
            <person name="Calhoun S."/>
            <person name="Haridas S."/>
            <person name="Kuo A."/>
            <person name="Pangilinan J."/>
            <person name="Riley R."/>
            <person name="Labutti K."/>
            <person name="Andreopoulos B."/>
            <person name="Lipzen A."/>
            <person name="Chen C."/>
            <person name="Yanf M."/>
            <person name="Daum C."/>
            <person name="Ng V."/>
            <person name="Clum A."/>
            <person name="Steindorff A."/>
            <person name="Ohm R."/>
            <person name="Martin F."/>
            <person name="Silar P."/>
            <person name="Natvig D."/>
            <person name="Lalanne C."/>
            <person name="Gautier V."/>
            <person name="Ament-Velasquez S.L."/>
            <person name="Kruys A."/>
            <person name="Hutchinson M.I."/>
            <person name="Powell A.J."/>
            <person name="Barry K."/>
            <person name="Miller A.N."/>
            <person name="Grigoriev I.V."/>
            <person name="Debuchy R."/>
            <person name="Gladieux P."/>
            <person name="Thoren M.H."/>
            <person name="Johannesson H."/>
        </authorList>
    </citation>
    <scope>NUCLEOTIDE SEQUENCE</scope>
    <source>
        <strain evidence="1">CBS 626.80</strain>
    </source>
</reference>
<organism evidence="1 2">
    <name type="scientific">Pseudoneurospora amorphoporcata</name>
    <dbReference type="NCBI Taxonomy" id="241081"/>
    <lineage>
        <taxon>Eukaryota</taxon>
        <taxon>Fungi</taxon>
        <taxon>Dikarya</taxon>
        <taxon>Ascomycota</taxon>
        <taxon>Pezizomycotina</taxon>
        <taxon>Sordariomycetes</taxon>
        <taxon>Sordariomycetidae</taxon>
        <taxon>Sordariales</taxon>
        <taxon>Sordariaceae</taxon>
        <taxon>Pseudoneurospora</taxon>
    </lineage>
</organism>
<reference evidence="1" key="1">
    <citation type="journal article" date="2023" name="Mol. Phylogenet. Evol.">
        <title>Genome-scale phylogeny and comparative genomics of the fungal order Sordariales.</title>
        <authorList>
            <person name="Hensen N."/>
            <person name="Bonometti L."/>
            <person name="Westerberg I."/>
            <person name="Brannstrom I.O."/>
            <person name="Guillou S."/>
            <person name="Cros-Aarteil S."/>
            <person name="Calhoun S."/>
            <person name="Haridas S."/>
            <person name="Kuo A."/>
            <person name="Mondo S."/>
            <person name="Pangilinan J."/>
            <person name="Riley R."/>
            <person name="LaButti K."/>
            <person name="Andreopoulos B."/>
            <person name="Lipzen A."/>
            <person name="Chen C."/>
            <person name="Yan M."/>
            <person name="Daum C."/>
            <person name="Ng V."/>
            <person name="Clum A."/>
            <person name="Steindorff A."/>
            <person name="Ohm R.A."/>
            <person name="Martin F."/>
            <person name="Silar P."/>
            <person name="Natvig D.O."/>
            <person name="Lalanne C."/>
            <person name="Gautier V."/>
            <person name="Ament-Velasquez S.L."/>
            <person name="Kruys A."/>
            <person name="Hutchinson M.I."/>
            <person name="Powell A.J."/>
            <person name="Barry K."/>
            <person name="Miller A.N."/>
            <person name="Grigoriev I.V."/>
            <person name="Debuchy R."/>
            <person name="Gladieux P."/>
            <person name="Hiltunen Thoren M."/>
            <person name="Johannesson H."/>
        </authorList>
    </citation>
    <scope>NUCLEOTIDE SEQUENCE</scope>
    <source>
        <strain evidence="1">CBS 626.80</strain>
    </source>
</reference>
<keyword evidence="2" id="KW-1185">Reference proteome</keyword>
<dbReference type="Proteomes" id="UP001303222">
    <property type="component" value="Unassembled WGS sequence"/>
</dbReference>
<evidence type="ECO:0000313" key="1">
    <source>
        <dbReference type="EMBL" id="KAK3951564.1"/>
    </source>
</evidence>
<dbReference type="EMBL" id="MU859144">
    <property type="protein sequence ID" value="KAK3951564.1"/>
    <property type="molecule type" value="Genomic_DNA"/>
</dbReference>
<gene>
    <name evidence="1" type="ORF">QBC32DRAFT_160239</name>
</gene>
<accession>A0AAN6NT45</accession>
<dbReference type="AlphaFoldDB" id="A0AAN6NT45"/>
<sequence length="123" mass="13574">MLKPRGRQPWFVSTVLSVFVSRASFPSPPSDRYYTPDLPIKVHGLGSQTLTYLPYHAPIPLSEDPWGRWLGSSALLRKMGSLGVPIVVALVTSTDNLLYDMANCACSVTVVLITRRQSMIIPT</sequence>